<protein>
    <recommendedName>
        <fullName evidence="3">P-type Cu(+) transporter</fullName>
        <ecNumber evidence="3">7.2.2.8</ecNumber>
    </recommendedName>
</protein>
<evidence type="ECO:0000256" key="2">
    <source>
        <dbReference type="ARBA" id="ARBA00006024"/>
    </source>
</evidence>
<keyword evidence="5 14" id="KW-0479">Metal-binding</keyword>
<dbReference type="InterPro" id="IPR001757">
    <property type="entry name" value="P_typ_ATPase"/>
</dbReference>
<keyword evidence="7" id="KW-0813">Transport</keyword>
<dbReference type="GO" id="GO:0016887">
    <property type="term" value="F:ATP hydrolysis activity"/>
    <property type="evidence" value="ECO:0007669"/>
    <property type="project" value="InterPro"/>
</dbReference>
<evidence type="ECO:0000256" key="7">
    <source>
        <dbReference type="ARBA" id="ARBA00022796"/>
    </source>
</evidence>
<dbReference type="InterPro" id="IPR027256">
    <property type="entry name" value="P-typ_ATPase_IB"/>
</dbReference>
<name>A0A4Q0VHV5_9LACO</name>
<dbReference type="Gene3D" id="3.40.50.1000">
    <property type="entry name" value="HAD superfamily/HAD-like"/>
    <property type="match status" value="1"/>
</dbReference>
<dbReference type="SUPFAM" id="SSF56784">
    <property type="entry name" value="HAD-like"/>
    <property type="match status" value="1"/>
</dbReference>
<dbReference type="InterPro" id="IPR018303">
    <property type="entry name" value="ATPase_P-typ_P_site"/>
</dbReference>
<evidence type="ECO:0000256" key="13">
    <source>
        <dbReference type="ARBA" id="ARBA00049289"/>
    </source>
</evidence>
<dbReference type="InterPro" id="IPR008250">
    <property type="entry name" value="ATPase_P-typ_transduc_dom_A_sf"/>
</dbReference>
<dbReference type="InterPro" id="IPR023214">
    <property type="entry name" value="HAD_sf"/>
</dbReference>
<gene>
    <name evidence="16" type="ORF">DXH47_07695</name>
</gene>
<evidence type="ECO:0000256" key="9">
    <source>
        <dbReference type="ARBA" id="ARBA00022967"/>
    </source>
</evidence>
<evidence type="ECO:0000256" key="14">
    <source>
        <dbReference type="RuleBase" id="RU362081"/>
    </source>
</evidence>
<dbReference type="EMBL" id="QXIL01000014">
    <property type="protein sequence ID" value="RXI78204.1"/>
    <property type="molecule type" value="Genomic_DNA"/>
</dbReference>
<keyword evidence="7" id="KW-0406">Ion transport</keyword>
<dbReference type="PANTHER" id="PTHR43520">
    <property type="entry name" value="ATP7, ISOFORM B"/>
    <property type="match status" value="1"/>
</dbReference>
<dbReference type="Gene3D" id="3.40.1110.10">
    <property type="entry name" value="Calcium-transporting ATPase, cytoplasmic domain N"/>
    <property type="match status" value="1"/>
</dbReference>
<feature type="transmembrane region" description="Helical" evidence="14">
    <location>
        <begin position="91"/>
        <end position="112"/>
    </location>
</feature>
<keyword evidence="4 14" id="KW-0812">Transmembrane</keyword>
<dbReference type="SFLD" id="SFLDF00027">
    <property type="entry name" value="p-type_atpase"/>
    <property type="match status" value="1"/>
</dbReference>
<evidence type="ECO:0000256" key="4">
    <source>
        <dbReference type="ARBA" id="ARBA00022692"/>
    </source>
</evidence>
<keyword evidence="12 14" id="KW-0472">Membrane</keyword>
<reference evidence="16 17" key="1">
    <citation type="submission" date="2018-08" db="EMBL/GenBank/DDBJ databases">
        <title>Lactobacillus suantsai sp. nov., isolated from traditional fermented suan-tsai in Taiwan.</title>
        <authorList>
            <person name="Huang C.-H."/>
        </authorList>
    </citation>
    <scope>NUCLEOTIDE SEQUENCE [LARGE SCALE GENOMIC DNA]</scope>
    <source>
        <strain evidence="16 17">BCRC 12945</strain>
    </source>
</reference>
<evidence type="ECO:0000256" key="12">
    <source>
        <dbReference type="ARBA" id="ARBA00023136"/>
    </source>
</evidence>
<evidence type="ECO:0000256" key="6">
    <source>
        <dbReference type="ARBA" id="ARBA00022741"/>
    </source>
</evidence>
<dbReference type="SFLD" id="SFLDS00003">
    <property type="entry name" value="Haloacid_Dehalogenase"/>
    <property type="match status" value="1"/>
</dbReference>
<dbReference type="SUPFAM" id="SSF81653">
    <property type="entry name" value="Calcium ATPase, transduction domain A"/>
    <property type="match status" value="1"/>
</dbReference>
<accession>A0A4Q0VHV5</accession>
<evidence type="ECO:0000256" key="5">
    <source>
        <dbReference type="ARBA" id="ARBA00022723"/>
    </source>
</evidence>
<dbReference type="InterPro" id="IPR059000">
    <property type="entry name" value="ATPase_P-type_domA"/>
</dbReference>
<dbReference type="GO" id="GO:0005507">
    <property type="term" value="F:copper ion binding"/>
    <property type="evidence" value="ECO:0007669"/>
    <property type="project" value="TreeGrafter"/>
</dbReference>
<evidence type="ECO:0000256" key="3">
    <source>
        <dbReference type="ARBA" id="ARBA00012517"/>
    </source>
</evidence>
<evidence type="ECO:0000256" key="8">
    <source>
        <dbReference type="ARBA" id="ARBA00022840"/>
    </source>
</evidence>
<keyword evidence="11" id="KW-0186">Copper</keyword>
<dbReference type="EC" id="7.2.2.8" evidence="3"/>
<evidence type="ECO:0000256" key="1">
    <source>
        <dbReference type="ARBA" id="ARBA00004127"/>
    </source>
</evidence>
<dbReference type="NCBIfam" id="TIGR01511">
    <property type="entry name" value="ATPase-IB1_Cu"/>
    <property type="match status" value="1"/>
</dbReference>
<dbReference type="GO" id="GO:0005886">
    <property type="term" value="C:plasma membrane"/>
    <property type="evidence" value="ECO:0007669"/>
    <property type="project" value="UniProtKB-SubCell"/>
</dbReference>
<dbReference type="InterPro" id="IPR023299">
    <property type="entry name" value="ATPase_P-typ_cyto_dom_N"/>
</dbReference>
<evidence type="ECO:0000313" key="16">
    <source>
        <dbReference type="EMBL" id="RXI78204.1"/>
    </source>
</evidence>
<dbReference type="PRINTS" id="PR00120">
    <property type="entry name" value="HATPASE"/>
</dbReference>
<dbReference type="GO" id="GO:0140581">
    <property type="term" value="F:P-type monovalent copper transporter activity"/>
    <property type="evidence" value="ECO:0007669"/>
    <property type="project" value="UniProtKB-EC"/>
</dbReference>
<dbReference type="Pfam" id="PF00702">
    <property type="entry name" value="Hydrolase"/>
    <property type="match status" value="1"/>
</dbReference>
<keyword evidence="14" id="KW-1003">Cell membrane</keyword>
<dbReference type="NCBIfam" id="TIGR01525">
    <property type="entry name" value="ATPase-IB_hvy"/>
    <property type="match status" value="1"/>
</dbReference>
<keyword evidence="16" id="KW-0378">Hydrolase</keyword>
<comment type="subcellular location">
    <subcellularLocation>
        <location evidence="14">Cell membrane</location>
    </subcellularLocation>
    <subcellularLocation>
        <location evidence="1">Endomembrane system</location>
        <topology evidence="1">Multi-pass membrane protein</topology>
    </subcellularLocation>
</comment>
<keyword evidence="7" id="KW-0187">Copper transport</keyword>
<dbReference type="Gene3D" id="2.70.150.10">
    <property type="entry name" value="Calcium-transporting ATPase, cytoplasmic transduction domain A"/>
    <property type="match status" value="1"/>
</dbReference>
<dbReference type="InterPro" id="IPR044492">
    <property type="entry name" value="P_typ_ATPase_HD_dom"/>
</dbReference>
<evidence type="ECO:0000313" key="17">
    <source>
        <dbReference type="Proteomes" id="UP000290602"/>
    </source>
</evidence>
<dbReference type="GO" id="GO:0043682">
    <property type="term" value="F:P-type divalent copper transporter activity"/>
    <property type="evidence" value="ECO:0007669"/>
    <property type="project" value="TreeGrafter"/>
</dbReference>
<feature type="transmembrane region" description="Helical" evidence="14">
    <location>
        <begin position="124"/>
        <end position="142"/>
    </location>
</feature>
<keyword evidence="6 14" id="KW-0547">Nucleotide-binding</keyword>
<dbReference type="SUPFAM" id="SSF81665">
    <property type="entry name" value="Calcium ATPase, transmembrane domain M"/>
    <property type="match status" value="1"/>
</dbReference>
<dbReference type="AlphaFoldDB" id="A0A4Q0VHV5"/>
<feature type="transmembrane region" description="Helical" evidence="14">
    <location>
        <begin position="154"/>
        <end position="172"/>
    </location>
</feature>
<dbReference type="Proteomes" id="UP000290602">
    <property type="component" value="Unassembled WGS sequence"/>
</dbReference>
<dbReference type="PROSITE" id="PS00154">
    <property type="entry name" value="ATPASE_E1_E2"/>
    <property type="match status" value="1"/>
</dbReference>
<dbReference type="InterPro" id="IPR036412">
    <property type="entry name" value="HAD-like_sf"/>
</dbReference>
<keyword evidence="17" id="KW-1185">Reference proteome</keyword>
<feature type="transmembrane region" description="Helical" evidence="14">
    <location>
        <begin position="677"/>
        <end position="696"/>
    </location>
</feature>
<keyword evidence="8 14" id="KW-0067">ATP-binding</keyword>
<dbReference type="GO" id="GO:0005524">
    <property type="term" value="F:ATP binding"/>
    <property type="evidence" value="ECO:0007669"/>
    <property type="project" value="UniProtKB-UniRule"/>
</dbReference>
<evidence type="ECO:0000259" key="15">
    <source>
        <dbReference type="Pfam" id="PF00122"/>
    </source>
</evidence>
<dbReference type="SFLD" id="SFLDG00002">
    <property type="entry name" value="C1.7:_P-type_atpase_like"/>
    <property type="match status" value="1"/>
</dbReference>
<evidence type="ECO:0000256" key="11">
    <source>
        <dbReference type="ARBA" id="ARBA00023008"/>
    </source>
</evidence>
<keyword evidence="9" id="KW-1278">Translocase</keyword>
<organism evidence="16 17">
    <name type="scientific">Levilactobacillus suantsaii</name>
    <dbReference type="NCBI Taxonomy" id="2292255"/>
    <lineage>
        <taxon>Bacteria</taxon>
        <taxon>Bacillati</taxon>
        <taxon>Bacillota</taxon>
        <taxon>Bacilli</taxon>
        <taxon>Lactobacillales</taxon>
        <taxon>Lactobacillaceae</taxon>
        <taxon>Levilactobacillus</taxon>
    </lineage>
</organism>
<feature type="transmembrane region" description="Helical" evidence="14">
    <location>
        <begin position="307"/>
        <end position="329"/>
    </location>
</feature>
<dbReference type="InterPro" id="IPR023298">
    <property type="entry name" value="ATPase_P-typ_TM_dom_sf"/>
</dbReference>
<comment type="similarity">
    <text evidence="2 14">Belongs to the cation transport ATPase (P-type) (TC 3.A.3) family. Type IB subfamily.</text>
</comment>
<comment type="catalytic activity">
    <reaction evidence="13">
        <text>Cu(+)(in) + ATP + H2O = Cu(+)(out) + ADP + phosphate + H(+)</text>
        <dbReference type="Rhea" id="RHEA:25792"/>
        <dbReference type="ChEBI" id="CHEBI:15377"/>
        <dbReference type="ChEBI" id="CHEBI:15378"/>
        <dbReference type="ChEBI" id="CHEBI:30616"/>
        <dbReference type="ChEBI" id="CHEBI:43474"/>
        <dbReference type="ChEBI" id="CHEBI:49552"/>
        <dbReference type="ChEBI" id="CHEBI:456216"/>
        <dbReference type="EC" id="7.2.2.8"/>
    </reaction>
</comment>
<dbReference type="PANTHER" id="PTHR43520:SF8">
    <property type="entry name" value="P-TYPE CU(+) TRANSPORTER"/>
    <property type="match status" value="1"/>
</dbReference>
<dbReference type="GO" id="GO:0012505">
    <property type="term" value="C:endomembrane system"/>
    <property type="evidence" value="ECO:0007669"/>
    <property type="project" value="UniProtKB-SubCell"/>
</dbReference>
<sequence length="700" mass="74579">MTKHQMDNDEMDHMQMDEHSQMAMNDHSQMGHHDMTMGDMDMGNGHMMHMGNLKRKFWVSLVLTIPILLLSPIMGKQLPFQLTFPGSDWVIAVIGTILFFYGGAPFFSGAYGELASKKPAMMTLITMGIGVAYIYSIYSLIANDIFHVTPTVTNFFWELATLIDIMLLGHWVEMNAVMNAGSAVDALGKLLPQTAHVVGDDGKTTDVNLADLKTGQTVEVRAGEQIPADATILNGSSAVNESLVTGEAAAVKKTKDDQVIGGSVNGDGTFTAKVTGTGDSGYLAQVMTLIQNAQDAKSASENLADRVAGYLFYAALIVGIVAFVVWLGLTNLTTALPVAVAVFVIACPHALGLAVPLVVARSTSLAAQNGLLLRNRDVLEQVGHLKYALMDKTGTLTQGHFTVNHVQSLTDQASDHDILQLMANLESGSSHPLATGILTAAKDADLTVKAAKDAKQTTGVGQFGTIDGTTYGLVAVNYLDKHNLDYDHDQFKSLAAEGNSISFLVTDDQVLGLVAEGDQVKPTAGKLIKALKRHGITPVMLTGDNRETADKVAHAVGIDDVQARLLPEDKEKLVQEYQQRGKVLFIGDGVNDAPSLARADIGMAIGSGTDVAIEAADVILVASKPADVIQFLALARATNRKMTENLWWGAGYNLIAIPLAAGILAPIGFILNPMVGAIVMSLSTVIVAINALTLHLEKID</sequence>
<dbReference type="CDD" id="cd07552">
    <property type="entry name" value="P-type_ATPase_Cu-like"/>
    <property type="match status" value="1"/>
</dbReference>
<proteinExistence type="inferred from homology"/>
<dbReference type="GO" id="GO:0055070">
    <property type="term" value="P:copper ion homeostasis"/>
    <property type="evidence" value="ECO:0007669"/>
    <property type="project" value="TreeGrafter"/>
</dbReference>
<dbReference type="PRINTS" id="PR00119">
    <property type="entry name" value="CATATPASE"/>
</dbReference>
<feature type="domain" description="P-type ATPase A" evidence="15">
    <location>
        <begin position="189"/>
        <end position="291"/>
    </location>
</feature>
<feature type="transmembrane region" description="Helical" evidence="14">
    <location>
        <begin position="646"/>
        <end position="671"/>
    </location>
</feature>
<keyword evidence="10 14" id="KW-1133">Transmembrane helix</keyword>
<comment type="caution">
    <text evidence="16">The sequence shown here is derived from an EMBL/GenBank/DDBJ whole genome shotgun (WGS) entry which is preliminary data.</text>
</comment>
<evidence type="ECO:0000256" key="10">
    <source>
        <dbReference type="ARBA" id="ARBA00022989"/>
    </source>
</evidence>
<dbReference type="NCBIfam" id="TIGR01494">
    <property type="entry name" value="ATPase_P-type"/>
    <property type="match status" value="1"/>
</dbReference>
<dbReference type="Pfam" id="PF00122">
    <property type="entry name" value="E1-E2_ATPase"/>
    <property type="match status" value="1"/>
</dbReference>
<dbReference type="OrthoDB" id="9813266at2"/>
<feature type="transmembrane region" description="Helical" evidence="14">
    <location>
        <begin position="335"/>
        <end position="359"/>
    </location>
</feature>